<keyword evidence="3" id="KW-0479">Metal-binding</keyword>
<evidence type="ECO:0000256" key="4">
    <source>
        <dbReference type="ARBA" id="ARBA00022833"/>
    </source>
</evidence>
<gene>
    <name evidence="5" type="ORF">SDC9_157695</name>
</gene>
<dbReference type="PANTHER" id="PTHR43175:SF3">
    <property type="entry name" value="CARBON DISULFIDE HYDROLASE"/>
    <property type="match status" value="1"/>
</dbReference>
<dbReference type="GO" id="GO:0004089">
    <property type="term" value="F:carbonate dehydratase activity"/>
    <property type="evidence" value="ECO:0007669"/>
    <property type="project" value="InterPro"/>
</dbReference>
<dbReference type="InterPro" id="IPR036874">
    <property type="entry name" value="Carbonic_anhydrase_sf"/>
</dbReference>
<proteinExistence type="inferred from homology"/>
<comment type="caution">
    <text evidence="5">The sequence shown here is derived from an EMBL/GenBank/DDBJ whole genome shotgun (WGS) entry which is preliminary data.</text>
</comment>
<dbReference type="PANTHER" id="PTHR43175">
    <property type="entry name" value="CARBONIC ANHYDRASE"/>
    <property type="match status" value="1"/>
</dbReference>
<reference evidence="5" key="1">
    <citation type="submission" date="2019-08" db="EMBL/GenBank/DDBJ databases">
        <authorList>
            <person name="Kucharzyk K."/>
            <person name="Murdoch R.W."/>
            <person name="Higgins S."/>
            <person name="Loffler F."/>
        </authorList>
    </citation>
    <scope>NUCLEOTIDE SEQUENCE</scope>
</reference>
<sequence length="148" mass="16895">MSNIEELVEFNKRFVENKEYEKYKTTKYPSKKIAILSCMDTRLTELLPAALNIQNGDVKMIKNAGALISSPLGSVMRSLIIAIYELGVEEIMVINHYDCGMQNIHSSSIIEKMLERGIQEKDIELMNYLGMDIKKWLNGFDNPCISVK</sequence>
<accession>A0A645F919</accession>
<dbReference type="GO" id="GO:0008270">
    <property type="term" value="F:zinc ion binding"/>
    <property type="evidence" value="ECO:0007669"/>
    <property type="project" value="InterPro"/>
</dbReference>
<dbReference type="SMART" id="SM00947">
    <property type="entry name" value="Pro_CA"/>
    <property type="match status" value="1"/>
</dbReference>
<dbReference type="InterPro" id="IPR001765">
    <property type="entry name" value="Carbonic_anhydrase"/>
</dbReference>
<evidence type="ECO:0000256" key="2">
    <source>
        <dbReference type="ARBA" id="ARBA00006217"/>
    </source>
</evidence>
<dbReference type="EMBL" id="VSSQ01056545">
    <property type="protein sequence ID" value="MPN10400.1"/>
    <property type="molecule type" value="Genomic_DNA"/>
</dbReference>
<evidence type="ECO:0000313" key="5">
    <source>
        <dbReference type="EMBL" id="MPN10400.1"/>
    </source>
</evidence>
<dbReference type="Gene3D" id="3.40.1050.10">
    <property type="entry name" value="Carbonic anhydrase"/>
    <property type="match status" value="1"/>
</dbReference>
<evidence type="ECO:0000256" key="3">
    <source>
        <dbReference type="ARBA" id="ARBA00022723"/>
    </source>
</evidence>
<comment type="cofactor">
    <cofactor evidence="1">
        <name>Zn(2+)</name>
        <dbReference type="ChEBI" id="CHEBI:29105"/>
    </cofactor>
</comment>
<protein>
    <recommendedName>
        <fullName evidence="6">Carbonic anhydrase</fullName>
    </recommendedName>
</protein>
<keyword evidence="4" id="KW-0862">Zinc</keyword>
<evidence type="ECO:0008006" key="6">
    <source>
        <dbReference type="Google" id="ProtNLM"/>
    </source>
</evidence>
<dbReference type="CDD" id="cd03379">
    <property type="entry name" value="beta_CA_cladeD"/>
    <property type="match status" value="1"/>
</dbReference>
<dbReference type="Pfam" id="PF00484">
    <property type="entry name" value="Pro_CA"/>
    <property type="match status" value="1"/>
</dbReference>
<dbReference type="SUPFAM" id="SSF53056">
    <property type="entry name" value="beta-carbonic anhydrase, cab"/>
    <property type="match status" value="1"/>
</dbReference>
<evidence type="ECO:0000256" key="1">
    <source>
        <dbReference type="ARBA" id="ARBA00001947"/>
    </source>
</evidence>
<name>A0A645F919_9ZZZZ</name>
<organism evidence="5">
    <name type="scientific">bioreactor metagenome</name>
    <dbReference type="NCBI Taxonomy" id="1076179"/>
    <lineage>
        <taxon>unclassified sequences</taxon>
        <taxon>metagenomes</taxon>
        <taxon>ecological metagenomes</taxon>
    </lineage>
</organism>
<dbReference type="AlphaFoldDB" id="A0A645F919"/>
<comment type="similarity">
    <text evidence="2">Belongs to the beta-class carbonic anhydrase family.</text>
</comment>